<dbReference type="KEGG" id="tet:TTHERM_000307820"/>
<dbReference type="RefSeq" id="XP_012654318.1">
    <property type="nucleotide sequence ID" value="XM_012798864.1"/>
</dbReference>
<keyword evidence="2" id="KW-1185">Reference proteome</keyword>
<protein>
    <submittedName>
        <fullName evidence="1">Uncharacterized protein</fullName>
    </submittedName>
</protein>
<organism evidence="1 2">
    <name type="scientific">Tetrahymena thermophila (strain SB210)</name>
    <dbReference type="NCBI Taxonomy" id="312017"/>
    <lineage>
        <taxon>Eukaryota</taxon>
        <taxon>Sar</taxon>
        <taxon>Alveolata</taxon>
        <taxon>Ciliophora</taxon>
        <taxon>Intramacronucleata</taxon>
        <taxon>Oligohymenophorea</taxon>
        <taxon>Hymenostomatida</taxon>
        <taxon>Tetrahymenina</taxon>
        <taxon>Tetrahymenidae</taxon>
        <taxon>Tetrahymena</taxon>
    </lineage>
</organism>
<reference evidence="2" key="1">
    <citation type="journal article" date="2006" name="PLoS Biol.">
        <title>Macronuclear genome sequence of the ciliate Tetrahymena thermophila, a model eukaryote.</title>
        <authorList>
            <person name="Eisen J.A."/>
            <person name="Coyne R.S."/>
            <person name="Wu M."/>
            <person name="Wu D."/>
            <person name="Thiagarajan M."/>
            <person name="Wortman J.R."/>
            <person name="Badger J.H."/>
            <person name="Ren Q."/>
            <person name="Amedeo P."/>
            <person name="Jones K.M."/>
            <person name="Tallon L.J."/>
            <person name="Delcher A.L."/>
            <person name="Salzberg S.L."/>
            <person name="Silva J.C."/>
            <person name="Haas B.J."/>
            <person name="Majoros W.H."/>
            <person name="Farzad M."/>
            <person name="Carlton J.M."/>
            <person name="Smith R.K. Jr."/>
            <person name="Garg J."/>
            <person name="Pearlman R.E."/>
            <person name="Karrer K.M."/>
            <person name="Sun L."/>
            <person name="Manning G."/>
            <person name="Elde N.C."/>
            <person name="Turkewitz A.P."/>
            <person name="Asai D.J."/>
            <person name="Wilkes D.E."/>
            <person name="Wang Y."/>
            <person name="Cai H."/>
            <person name="Collins K."/>
            <person name="Stewart B.A."/>
            <person name="Lee S.R."/>
            <person name="Wilamowska K."/>
            <person name="Weinberg Z."/>
            <person name="Ruzzo W.L."/>
            <person name="Wloga D."/>
            <person name="Gaertig J."/>
            <person name="Frankel J."/>
            <person name="Tsao C.-C."/>
            <person name="Gorovsky M.A."/>
            <person name="Keeling P.J."/>
            <person name="Waller R.F."/>
            <person name="Patron N.J."/>
            <person name="Cherry J.M."/>
            <person name="Stover N.A."/>
            <person name="Krieger C.J."/>
            <person name="del Toro C."/>
            <person name="Ryder H.F."/>
            <person name="Williamson S.C."/>
            <person name="Barbeau R.A."/>
            <person name="Hamilton E.P."/>
            <person name="Orias E."/>
        </authorList>
    </citation>
    <scope>NUCLEOTIDE SEQUENCE [LARGE SCALE GENOMIC DNA]</scope>
    <source>
        <strain evidence="2">SB210</strain>
    </source>
</reference>
<evidence type="ECO:0000313" key="1">
    <source>
        <dbReference type="EMBL" id="EWS73131.1"/>
    </source>
</evidence>
<proteinExistence type="predicted"/>
<accession>W7XGA2</accession>
<dbReference type="InParanoid" id="W7XGA2"/>
<name>W7XGA2_TETTS</name>
<dbReference type="EMBL" id="GG662608">
    <property type="protein sequence ID" value="EWS73131.1"/>
    <property type="molecule type" value="Genomic_DNA"/>
</dbReference>
<sequence>MSIFLLFKIEHYSLLHIPQSLQLLKKSIKSNIQFSFFELIQSLKNKATNRIPTKLAKDPTKQIDRQSQVLICNYVCKFQQINSFIYSIFIFIV</sequence>
<gene>
    <name evidence="1" type="ORF">TTHERM_000307820</name>
</gene>
<evidence type="ECO:0000313" key="2">
    <source>
        <dbReference type="Proteomes" id="UP000009168"/>
    </source>
</evidence>
<dbReference type="Proteomes" id="UP000009168">
    <property type="component" value="Unassembled WGS sequence"/>
</dbReference>
<dbReference type="GeneID" id="24438319"/>
<dbReference type="AlphaFoldDB" id="W7XGA2"/>